<gene>
    <name evidence="3" type="ORF">O0S09_04710</name>
</gene>
<evidence type="ECO:0000313" key="3">
    <source>
        <dbReference type="EMBL" id="MCZ0862558.1"/>
    </source>
</evidence>
<keyword evidence="1" id="KW-1133">Transmembrane helix</keyword>
<dbReference type="Pfam" id="PF01757">
    <property type="entry name" value="Acyl_transf_3"/>
    <property type="match status" value="1"/>
</dbReference>
<dbReference type="Proteomes" id="UP001141336">
    <property type="component" value="Unassembled WGS sequence"/>
</dbReference>
<feature type="transmembrane region" description="Helical" evidence="1">
    <location>
        <begin position="253"/>
        <end position="275"/>
    </location>
</feature>
<feature type="transmembrane region" description="Helical" evidence="1">
    <location>
        <begin position="287"/>
        <end position="305"/>
    </location>
</feature>
<accession>A0ABT4ILC6</accession>
<reference evidence="3" key="1">
    <citation type="submission" date="2022-12" db="EMBL/GenBank/DDBJ databases">
        <title>Isolation and characterisation of novel Methanocorpusculum spp. from native Australian herbivores indicates the genus is ancestrally host-associated.</title>
        <authorList>
            <person name="Volmer J.G."/>
            <person name="Soo R.M."/>
            <person name="Evans P.N."/>
            <person name="Hoedt E.C."/>
            <person name="Astorga Alsina A.L."/>
            <person name="Woodcroft B.J."/>
            <person name="Tyson G.W."/>
            <person name="Hugenholtz P."/>
            <person name="Morrison M."/>
        </authorList>
    </citation>
    <scope>NUCLEOTIDE SEQUENCE</scope>
    <source>
        <strain evidence="3">CW153</strain>
    </source>
</reference>
<dbReference type="InterPro" id="IPR002656">
    <property type="entry name" value="Acyl_transf_3_dom"/>
</dbReference>
<feature type="transmembrane region" description="Helical" evidence="1">
    <location>
        <begin position="12"/>
        <end position="33"/>
    </location>
</feature>
<name>A0ABT4ILC6_9EURY</name>
<protein>
    <submittedName>
        <fullName evidence="3">Acyltransferase family protein</fullName>
    </submittedName>
</protein>
<keyword evidence="1" id="KW-0812">Transmembrane</keyword>
<feature type="transmembrane region" description="Helical" evidence="1">
    <location>
        <begin position="86"/>
        <end position="104"/>
    </location>
</feature>
<organism evidence="3 4">
    <name type="scientific">Methanocorpusculum vombati</name>
    <dbReference type="NCBI Taxonomy" id="3002864"/>
    <lineage>
        <taxon>Archaea</taxon>
        <taxon>Methanobacteriati</taxon>
        <taxon>Methanobacteriota</taxon>
        <taxon>Stenosarchaea group</taxon>
        <taxon>Methanomicrobia</taxon>
        <taxon>Methanomicrobiales</taxon>
        <taxon>Methanocorpusculaceae</taxon>
        <taxon>Methanocorpusculum</taxon>
    </lineage>
</organism>
<sequence length="386" mass="44048">MHLYSIDNLRNICILLLIPYHTLLIYSSLGFSYNLQGDVLPAVNPVLIFINLWIMPLMFVAAGMASRYSLAKRTEMEYGKERMLRLFIPFLCAFILLMPIQYYVRELSTGTYTGGFFSYVTTDLVPTMLGNTFDGGQLWFILWLFGISLLALPVMHWWTKKAEKTTVQRMDHMPVWLIVFVFFLPAFMFLAGNFLGTGLLSWLAETPVVDTFLISLVWMSAQRSYSFLMFFAFFILGYLVLSSPGVQNTLERCRFPLTCAAVAGIVLFGVMLVFVPLNSVLSEFGNVLAAGPVILAMIGLGIHYLEKHNRVTEYLSASSFTVYIFHQSWLLLIGWFVLLWVPNPLVQILIIIVLTFVTTYLSYEAVKRFRVTRFMFGIKEPGKKSS</sequence>
<feature type="transmembrane region" description="Helical" evidence="1">
    <location>
        <begin position="136"/>
        <end position="154"/>
    </location>
</feature>
<feature type="transmembrane region" description="Helical" evidence="1">
    <location>
        <begin position="344"/>
        <end position="363"/>
    </location>
</feature>
<keyword evidence="1" id="KW-0472">Membrane</keyword>
<keyword evidence="3" id="KW-0808">Transferase</keyword>
<evidence type="ECO:0000313" key="4">
    <source>
        <dbReference type="Proteomes" id="UP001141336"/>
    </source>
</evidence>
<evidence type="ECO:0000259" key="2">
    <source>
        <dbReference type="Pfam" id="PF01757"/>
    </source>
</evidence>
<evidence type="ECO:0000256" key="1">
    <source>
        <dbReference type="SAM" id="Phobius"/>
    </source>
</evidence>
<keyword evidence="3" id="KW-0012">Acyltransferase</keyword>
<feature type="transmembrane region" description="Helical" evidence="1">
    <location>
        <begin position="45"/>
        <end position="65"/>
    </location>
</feature>
<dbReference type="PANTHER" id="PTHR36927:SF3">
    <property type="entry name" value="GLUCANS BIOSYNTHESIS PROTEIN C"/>
    <property type="match status" value="1"/>
</dbReference>
<dbReference type="GO" id="GO:0016746">
    <property type="term" value="F:acyltransferase activity"/>
    <property type="evidence" value="ECO:0007669"/>
    <property type="project" value="UniProtKB-KW"/>
</dbReference>
<dbReference type="InterPro" id="IPR050623">
    <property type="entry name" value="Glucan_succinyl_AcylTrfase"/>
</dbReference>
<feature type="transmembrane region" description="Helical" evidence="1">
    <location>
        <begin position="317"/>
        <end position="338"/>
    </location>
</feature>
<dbReference type="RefSeq" id="WP_268922815.1">
    <property type="nucleotide sequence ID" value="NZ_JAPTGC010000005.1"/>
</dbReference>
<keyword evidence="4" id="KW-1185">Reference proteome</keyword>
<dbReference type="PANTHER" id="PTHR36927">
    <property type="entry name" value="BLR4337 PROTEIN"/>
    <property type="match status" value="1"/>
</dbReference>
<feature type="transmembrane region" description="Helical" evidence="1">
    <location>
        <begin position="224"/>
        <end position="241"/>
    </location>
</feature>
<feature type="transmembrane region" description="Helical" evidence="1">
    <location>
        <begin position="175"/>
        <end position="204"/>
    </location>
</feature>
<comment type="caution">
    <text evidence="3">The sequence shown here is derived from an EMBL/GenBank/DDBJ whole genome shotgun (WGS) entry which is preliminary data.</text>
</comment>
<feature type="domain" description="Acyltransferase 3" evidence="2">
    <location>
        <begin position="4"/>
        <end position="363"/>
    </location>
</feature>
<proteinExistence type="predicted"/>
<dbReference type="EMBL" id="JAPTGC010000005">
    <property type="protein sequence ID" value="MCZ0862558.1"/>
    <property type="molecule type" value="Genomic_DNA"/>
</dbReference>